<sequence length="328" mass="35325">MSRTNPFAKHKPVTTSTLSSAEPTTPSRPDTPKRQFSGFKQHLQSLQKEGRIPFSPHRREDEHDDDEDEGRVDGGSAAADEVIVPRLEYAKISTQFRASHVPSLTPTQQHHTPSAATPSSSRWRLLYRGGLEVGAERYTLPGIAFCARIRIPPIPTPAVTAVPPCSVPLSPTPSAQESAQSVDIGGKELAMREEGSYFSSLASVAGSSATTMTTINGNSSMTDDRQSSSSYTSSSMGNQTTNARLRPSLQYQPTTTTNPTTNTPSGNNDTPNKAFTPAGPTGDTDLCLSLESMKGRKTLRVRGVERLQDDDLEVPEEDGDDEDGAVHV</sequence>
<accession>A0ACC2XJG6</accession>
<protein>
    <submittedName>
        <fullName evidence="1">Uncharacterized protein</fullName>
    </submittedName>
</protein>
<comment type="caution">
    <text evidence="1">The sequence shown here is derived from an EMBL/GenBank/DDBJ whole genome shotgun (WGS) entry which is preliminary data.</text>
</comment>
<dbReference type="Proteomes" id="UP001243375">
    <property type="component" value="Unassembled WGS sequence"/>
</dbReference>
<keyword evidence="2" id="KW-1185">Reference proteome</keyword>
<reference evidence="1" key="1">
    <citation type="submission" date="2023-04" db="EMBL/GenBank/DDBJ databases">
        <title>Draft Genome sequencing of Naganishia species isolated from polar environments using Oxford Nanopore Technology.</title>
        <authorList>
            <person name="Leo P."/>
            <person name="Venkateswaran K."/>
        </authorList>
    </citation>
    <scope>NUCLEOTIDE SEQUENCE</scope>
    <source>
        <strain evidence="1">MNA-CCFEE 5425</strain>
    </source>
</reference>
<evidence type="ECO:0000313" key="2">
    <source>
        <dbReference type="Proteomes" id="UP001243375"/>
    </source>
</evidence>
<name>A0ACC2XJG6_9TREE</name>
<proteinExistence type="predicted"/>
<gene>
    <name evidence="1" type="ORF">QFC22_000914</name>
</gene>
<evidence type="ECO:0000313" key="1">
    <source>
        <dbReference type="EMBL" id="KAJ9124119.1"/>
    </source>
</evidence>
<organism evidence="1 2">
    <name type="scientific">Naganishia vaughanmartiniae</name>
    <dbReference type="NCBI Taxonomy" id="1424756"/>
    <lineage>
        <taxon>Eukaryota</taxon>
        <taxon>Fungi</taxon>
        <taxon>Dikarya</taxon>
        <taxon>Basidiomycota</taxon>
        <taxon>Agaricomycotina</taxon>
        <taxon>Tremellomycetes</taxon>
        <taxon>Filobasidiales</taxon>
        <taxon>Filobasidiaceae</taxon>
        <taxon>Naganishia</taxon>
    </lineage>
</organism>
<dbReference type="EMBL" id="JASBWU010000002">
    <property type="protein sequence ID" value="KAJ9124119.1"/>
    <property type="molecule type" value="Genomic_DNA"/>
</dbReference>